<evidence type="ECO:0000256" key="8">
    <source>
        <dbReference type="ARBA" id="ARBA00023136"/>
    </source>
</evidence>
<evidence type="ECO:0000313" key="12">
    <source>
        <dbReference type="Proteomes" id="UP000217507"/>
    </source>
</evidence>
<comment type="subcellular location">
    <subcellularLocation>
        <location evidence="1">Cell inner membrane</location>
        <topology evidence="1">Multi-pass membrane protein</topology>
    </subcellularLocation>
    <subcellularLocation>
        <location evidence="9">Cell membrane</location>
        <topology evidence="9">Multi-pass membrane protein</topology>
    </subcellularLocation>
</comment>
<dbReference type="EMBL" id="AP018216">
    <property type="protein sequence ID" value="BAY68964.1"/>
    <property type="molecule type" value="Genomic_DNA"/>
</dbReference>
<evidence type="ECO:0000256" key="7">
    <source>
        <dbReference type="ARBA" id="ARBA00023065"/>
    </source>
</evidence>
<keyword evidence="2 9" id="KW-0813">Transport</keyword>
<dbReference type="PANTHER" id="PTHR30151">
    <property type="entry name" value="ALKANE SULFONATE ABC TRANSPORTER-RELATED, MEMBRANE SUBUNIT"/>
    <property type="match status" value="1"/>
</dbReference>
<proteinExistence type="inferred from homology"/>
<dbReference type="FunFam" id="1.10.3720.10:FF:000003">
    <property type="entry name" value="Aliphatic sulfonate ABC transporter permease"/>
    <property type="match status" value="1"/>
</dbReference>
<dbReference type="GO" id="GO:0005886">
    <property type="term" value="C:plasma membrane"/>
    <property type="evidence" value="ECO:0007669"/>
    <property type="project" value="UniProtKB-SubCell"/>
</dbReference>
<evidence type="ECO:0000256" key="4">
    <source>
        <dbReference type="ARBA" id="ARBA00022519"/>
    </source>
</evidence>
<dbReference type="CDD" id="cd06261">
    <property type="entry name" value="TM_PBP2"/>
    <property type="match status" value="1"/>
</dbReference>
<feature type="transmembrane region" description="Helical" evidence="9">
    <location>
        <begin position="123"/>
        <end position="141"/>
    </location>
</feature>
<evidence type="ECO:0000256" key="6">
    <source>
        <dbReference type="ARBA" id="ARBA00022989"/>
    </source>
</evidence>
<keyword evidence="6 9" id="KW-1133">Transmembrane helix</keyword>
<dbReference type="PROSITE" id="PS50928">
    <property type="entry name" value="ABC_TM1"/>
    <property type="match status" value="1"/>
</dbReference>
<feature type="transmembrane region" description="Helical" evidence="9">
    <location>
        <begin position="21"/>
        <end position="42"/>
    </location>
</feature>
<dbReference type="NCBIfam" id="TIGR01183">
    <property type="entry name" value="ntrB"/>
    <property type="match status" value="1"/>
</dbReference>
<dbReference type="GO" id="GO:0042918">
    <property type="term" value="P:alkanesulfonate transmembrane transport"/>
    <property type="evidence" value="ECO:0007669"/>
    <property type="project" value="UniProtKB-ARBA"/>
</dbReference>
<feature type="transmembrane region" description="Helical" evidence="9">
    <location>
        <begin position="147"/>
        <end position="171"/>
    </location>
</feature>
<evidence type="ECO:0000256" key="2">
    <source>
        <dbReference type="ARBA" id="ARBA00022448"/>
    </source>
</evidence>
<feature type="transmembrane region" description="Helical" evidence="9">
    <location>
        <begin position="192"/>
        <end position="219"/>
    </location>
</feature>
<dbReference type="Gene3D" id="1.10.3720.10">
    <property type="entry name" value="MetI-like"/>
    <property type="match status" value="1"/>
</dbReference>
<name>A0A1Z4KJ73_ANAVA</name>
<feature type="transmembrane region" description="Helical" evidence="9">
    <location>
        <begin position="90"/>
        <end position="111"/>
    </location>
</feature>
<reference evidence="11 12" key="1">
    <citation type="submission" date="2017-06" db="EMBL/GenBank/DDBJ databases">
        <title>Genome sequencing of cyanobaciteial culture collection at National Institute for Environmental Studies (NIES).</title>
        <authorList>
            <person name="Hirose Y."/>
            <person name="Shimura Y."/>
            <person name="Fujisawa T."/>
            <person name="Nakamura Y."/>
            <person name="Kawachi M."/>
        </authorList>
    </citation>
    <scope>NUCLEOTIDE SEQUENCE [LARGE SCALE GENOMIC DNA]</scope>
    <source>
        <strain evidence="11 12">NIES-23</strain>
    </source>
</reference>
<accession>A0A1Z4KJ73</accession>
<dbReference type="SUPFAM" id="SSF161098">
    <property type="entry name" value="MetI-like"/>
    <property type="match status" value="1"/>
</dbReference>
<dbReference type="GO" id="GO:0015112">
    <property type="term" value="F:nitrate transmembrane transporter activity"/>
    <property type="evidence" value="ECO:0007669"/>
    <property type="project" value="InterPro"/>
</dbReference>
<organism evidence="11 12">
    <name type="scientific">Trichormus variabilis NIES-23</name>
    <dbReference type="NCBI Taxonomy" id="1973479"/>
    <lineage>
        <taxon>Bacteria</taxon>
        <taxon>Bacillati</taxon>
        <taxon>Cyanobacteriota</taxon>
        <taxon>Cyanophyceae</taxon>
        <taxon>Nostocales</taxon>
        <taxon>Nostocaceae</taxon>
        <taxon>Trichormus</taxon>
    </lineage>
</organism>
<keyword evidence="7" id="KW-0406">Ion transport</keyword>
<sequence length="273" mass="30453">MYSQARYKTFIQRIAIVSYQRLTQVFPSIFGICIFLISWHFLSLRPDTSLPSPVAVISNTWDLIKDPFFYKGGNNKGFFWLILASLKRVVVGYLLATFIGIPIGFIISLNSFCRKAIDPLIQLLRPVAPLAWLPLAQAVFLKPNPSAIFVICITAIWPIILNTALGVKLVPKDYRNVSKLLGLSPLENFYKILLPATLPYIFTGLRIAIGLSWLAVVAAEMLLSDDGIGFFIVDAYNNANIHEMILAIVYLGAVGLVLDKIMAYISEKVTPQE</sequence>
<feature type="transmembrane region" description="Helical" evidence="9">
    <location>
        <begin position="239"/>
        <end position="258"/>
    </location>
</feature>
<dbReference type="InterPro" id="IPR035906">
    <property type="entry name" value="MetI-like_sf"/>
</dbReference>
<protein>
    <submittedName>
        <fullName evidence="11">ABC nitrate transport permease protein NrtB</fullName>
    </submittedName>
</protein>
<dbReference type="InterPro" id="IPR005889">
    <property type="entry name" value="NtrB"/>
</dbReference>
<dbReference type="GO" id="GO:0006811">
    <property type="term" value="P:monoatomic ion transport"/>
    <property type="evidence" value="ECO:0007669"/>
    <property type="project" value="UniProtKB-KW"/>
</dbReference>
<keyword evidence="3" id="KW-1003">Cell membrane</keyword>
<evidence type="ECO:0000259" key="10">
    <source>
        <dbReference type="PROSITE" id="PS50928"/>
    </source>
</evidence>
<keyword evidence="4" id="KW-0997">Cell inner membrane</keyword>
<dbReference type="InterPro" id="IPR000515">
    <property type="entry name" value="MetI-like"/>
</dbReference>
<keyword evidence="8 9" id="KW-0472">Membrane</keyword>
<evidence type="ECO:0000256" key="5">
    <source>
        <dbReference type="ARBA" id="ARBA00022692"/>
    </source>
</evidence>
<keyword evidence="5 9" id="KW-0812">Transmembrane</keyword>
<evidence type="ECO:0000256" key="9">
    <source>
        <dbReference type="RuleBase" id="RU363032"/>
    </source>
</evidence>
<evidence type="ECO:0000256" key="1">
    <source>
        <dbReference type="ARBA" id="ARBA00004429"/>
    </source>
</evidence>
<dbReference type="AlphaFoldDB" id="A0A1Z4KJ73"/>
<dbReference type="Pfam" id="PF00528">
    <property type="entry name" value="BPD_transp_1"/>
    <property type="match status" value="1"/>
</dbReference>
<comment type="similarity">
    <text evidence="9">Belongs to the binding-protein-dependent transport system permease family.</text>
</comment>
<gene>
    <name evidence="11" type="primary">nrtB_2</name>
    <name evidence="11" type="ORF">NIES23_17540</name>
</gene>
<dbReference type="Proteomes" id="UP000217507">
    <property type="component" value="Chromosome"/>
</dbReference>
<evidence type="ECO:0000313" key="11">
    <source>
        <dbReference type="EMBL" id="BAY68964.1"/>
    </source>
</evidence>
<dbReference type="PANTHER" id="PTHR30151:SF7">
    <property type="entry name" value="NITRATE IMPORT PERMEASE PROTEIN NRTB"/>
    <property type="match status" value="1"/>
</dbReference>
<feature type="domain" description="ABC transmembrane type-1" evidence="10">
    <location>
        <begin position="82"/>
        <end position="262"/>
    </location>
</feature>
<evidence type="ECO:0000256" key="3">
    <source>
        <dbReference type="ARBA" id="ARBA00022475"/>
    </source>
</evidence>